<dbReference type="InterPro" id="IPR001753">
    <property type="entry name" value="Enoyl-CoA_hydra/iso"/>
</dbReference>
<evidence type="ECO:0000313" key="4">
    <source>
        <dbReference type="Proteomes" id="UP001629246"/>
    </source>
</evidence>
<reference evidence="3 4" key="1">
    <citation type="journal article" date="2024" name="Chem. Sci.">
        <title>Discovery of megapolipeptins by genome mining of a Burkholderiales bacteria collection.</title>
        <authorList>
            <person name="Paulo B.S."/>
            <person name="Recchia M.J.J."/>
            <person name="Lee S."/>
            <person name="Fergusson C.H."/>
            <person name="Romanowski S.B."/>
            <person name="Hernandez A."/>
            <person name="Krull N."/>
            <person name="Liu D.Y."/>
            <person name="Cavanagh H."/>
            <person name="Bos A."/>
            <person name="Gray C.A."/>
            <person name="Murphy B.T."/>
            <person name="Linington R.G."/>
            <person name="Eustaquio A.S."/>
        </authorList>
    </citation>
    <scope>NUCLEOTIDE SEQUENCE [LARGE SCALE GENOMIC DNA]</scope>
    <source>
        <strain evidence="3 4">RL21-008-BIB-A</strain>
    </source>
</reference>
<evidence type="ECO:0000313" key="3">
    <source>
        <dbReference type="EMBL" id="MFL9926360.1"/>
    </source>
</evidence>
<dbReference type="Proteomes" id="UP001629246">
    <property type="component" value="Unassembled WGS sequence"/>
</dbReference>
<keyword evidence="2" id="KW-0456">Lyase</keyword>
<dbReference type="Pfam" id="PF00378">
    <property type="entry name" value="ECH_1"/>
    <property type="match status" value="1"/>
</dbReference>
<accession>A0ABW9AEN1</accession>
<keyword evidence="4" id="KW-1185">Reference proteome</keyword>
<dbReference type="SUPFAM" id="SSF52096">
    <property type="entry name" value="ClpP/crotonase"/>
    <property type="match status" value="1"/>
</dbReference>
<dbReference type="InterPro" id="IPR014748">
    <property type="entry name" value="Enoyl-CoA_hydra_C"/>
</dbReference>
<gene>
    <name evidence="3" type="ORF">PQR62_18940</name>
</gene>
<comment type="caution">
    <text evidence="3">The sequence shown here is derived from an EMBL/GenBank/DDBJ whole genome shotgun (WGS) entry which is preliminary data.</text>
</comment>
<name>A0ABW9AEN1_9BURK</name>
<dbReference type="InterPro" id="IPR029045">
    <property type="entry name" value="ClpP/crotonase-like_dom_sf"/>
</dbReference>
<comment type="similarity">
    <text evidence="1">Belongs to the enoyl-CoA hydratase/isomerase family.</text>
</comment>
<dbReference type="RefSeq" id="WP_408159565.1">
    <property type="nucleotide sequence ID" value="NZ_JAQQFM010000008.1"/>
</dbReference>
<dbReference type="PANTHER" id="PTHR11941">
    <property type="entry name" value="ENOYL-COA HYDRATASE-RELATED"/>
    <property type="match status" value="1"/>
</dbReference>
<protein>
    <submittedName>
        <fullName evidence="3">Enoyl-CoA hydratase-related protein</fullName>
    </submittedName>
</protein>
<dbReference type="EMBL" id="JAQQFM010000008">
    <property type="protein sequence ID" value="MFL9926360.1"/>
    <property type="molecule type" value="Genomic_DNA"/>
</dbReference>
<proteinExistence type="inferred from homology"/>
<sequence length="258" mass="27481">MSVLFSVADAIATVTLNRPDALNSIDGETTAELGAIWEKIKSDDAIRVVILTGSGEKAFCTGMDLKKTMPPDETYARAAFAGKGDSSFINSLVVDKPVICAINGYALAGGLELALTCDIRVAVPHASFGLPEVKIASIPGAGGTQRLPRIVGMSNAMHLLLTGDRIDSAEALRIGLVSRIVDADKLMQEARAIAESIAKNGPLAVRAVKQLVTRGSDLALNPAIEAERMAWGILRNTEDRIEGRVAFQQKRKPVYQGR</sequence>
<evidence type="ECO:0000256" key="1">
    <source>
        <dbReference type="ARBA" id="ARBA00005254"/>
    </source>
</evidence>
<dbReference type="CDD" id="cd06558">
    <property type="entry name" value="crotonase-like"/>
    <property type="match status" value="1"/>
</dbReference>
<dbReference type="Gene3D" id="1.10.12.10">
    <property type="entry name" value="Lyase 2-enoyl-coa Hydratase, Chain A, domain 2"/>
    <property type="match status" value="1"/>
</dbReference>
<dbReference type="PANTHER" id="PTHR11941:SF54">
    <property type="entry name" value="ENOYL-COA HYDRATASE, MITOCHONDRIAL"/>
    <property type="match status" value="1"/>
</dbReference>
<dbReference type="Gene3D" id="3.90.226.10">
    <property type="entry name" value="2-enoyl-CoA Hydratase, Chain A, domain 1"/>
    <property type="match status" value="1"/>
</dbReference>
<evidence type="ECO:0000256" key="2">
    <source>
        <dbReference type="ARBA" id="ARBA00023239"/>
    </source>
</evidence>
<organism evidence="3 4">
    <name type="scientific">Herbaspirillum lusitanum</name>
    <dbReference type="NCBI Taxonomy" id="213312"/>
    <lineage>
        <taxon>Bacteria</taxon>
        <taxon>Pseudomonadati</taxon>
        <taxon>Pseudomonadota</taxon>
        <taxon>Betaproteobacteria</taxon>
        <taxon>Burkholderiales</taxon>
        <taxon>Oxalobacteraceae</taxon>
        <taxon>Herbaspirillum</taxon>
    </lineage>
</organism>